<dbReference type="Proteomes" id="UP000320176">
    <property type="component" value="Unassembled WGS sequence"/>
</dbReference>
<dbReference type="RefSeq" id="WP_146521527.1">
    <property type="nucleotide sequence ID" value="NZ_CP151726.1"/>
</dbReference>
<feature type="chain" id="PRO_5022911751" evidence="2">
    <location>
        <begin position="20"/>
        <end position="252"/>
    </location>
</feature>
<feature type="compositionally biased region" description="Basic and acidic residues" evidence="1">
    <location>
        <begin position="226"/>
        <end position="238"/>
    </location>
</feature>
<comment type="caution">
    <text evidence="3">The sequence shown here is derived from an EMBL/GenBank/DDBJ whole genome shotgun (WGS) entry which is preliminary data.</text>
</comment>
<evidence type="ECO:0000256" key="1">
    <source>
        <dbReference type="SAM" id="MobiDB-lite"/>
    </source>
</evidence>
<dbReference type="EMBL" id="SJPN01000005">
    <property type="protein sequence ID" value="TWU01011.1"/>
    <property type="molecule type" value="Genomic_DNA"/>
</dbReference>
<organism evidence="3 4">
    <name type="scientific">Stieleria varia</name>
    <dbReference type="NCBI Taxonomy" id="2528005"/>
    <lineage>
        <taxon>Bacteria</taxon>
        <taxon>Pseudomonadati</taxon>
        <taxon>Planctomycetota</taxon>
        <taxon>Planctomycetia</taxon>
        <taxon>Pirellulales</taxon>
        <taxon>Pirellulaceae</taxon>
        <taxon>Stieleria</taxon>
    </lineage>
</organism>
<sequence length="252" mass="28790" precursor="true">MRLVTSFIAVIGLASVSLAQSASTGERELERIIKDRPAMDGILPRDDVIVRWVVRRLATGSNGETVKWDPTEPDLGMAQHVPSRRNAPAMVRITSSPDMSGQDKWYLLVFELHNLMHPAIAEGFERAARLPNVGQAEFVNALLDYEYERMARTNKFFIRYPIPSATKENAPFYFHALESRMELFKRSARDAMISRQSDTEYGKNVVDLYSAWYRQIRASPRSSGIRRAEQWDAHEGRESGQSVWPESFARPR</sequence>
<keyword evidence="4" id="KW-1185">Reference proteome</keyword>
<accession>A0A5C6ANL4</accession>
<proteinExistence type="predicted"/>
<dbReference type="OrthoDB" id="9848258at2"/>
<keyword evidence="2" id="KW-0732">Signal</keyword>
<name>A0A5C6ANL4_9BACT</name>
<feature type="signal peptide" evidence="2">
    <location>
        <begin position="1"/>
        <end position="19"/>
    </location>
</feature>
<feature type="region of interest" description="Disordered" evidence="1">
    <location>
        <begin position="224"/>
        <end position="252"/>
    </location>
</feature>
<reference evidence="3 4" key="1">
    <citation type="submission" date="2019-02" db="EMBL/GenBank/DDBJ databases">
        <title>Deep-cultivation of Planctomycetes and their phenomic and genomic characterization uncovers novel biology.</title>
        <authorList>
            <person name="Wiegand S."/>
            <person name="Jogler M."/>
            <person name="Boedeker C."/>
            <person name="Pinto D."/>
            <person name="Vollmers J."/>
            <person name="Rivas-Marin E."/>
            <person name="Kohn T."/>
            <person name="Peeters S.H."/>
            <person name="Heuer A."/>
            <person name="Rast P."/>
            <person name="Oberbeckmann S."/>
            <person name="Bunk B."/>
            <person name="Jeske O."/>
            <person name="Meyerdierks A."/>
            <person name="Storesund J.E."/>
            <person name="Kallscheuer N."/>
            <person name="Luecker S."/>
            <person name="Lage O.M."/>
            <person name="Pohl T."/>
            <person name="Merkel B.J."/>
            <person name="Hornburger P."/>
            <person name="Mueller R.-W."/>
            <person name="Bruemmer F."/>
            <person name="Labrenz M."/>
            <person name="Spormann A.M."/>
            <person name="Op Den Camp H."/>
            <person name="Overmann J."/>
            <person name="Amann R."/>
            <person name="Jetten M.S.M."/>
            <person name="Mascher T."/>
            <person name="Medema M.H."/>
            <person name="Devos D.P."/>
            <person name="Kaster A.-K."/>
            <person name="Ovreas L."/>
            <person name="Rohde M."/>
            <person name="Galperin M.Y."/>
            <person name="Jogler C."/>
        </authorList>
    </citation>
    <scope>NUCLEOTIDE SEQUENCE [LARGE SCALE GENOMIC DNA]</scope>
    <source>
        <strain evidence="3 4">Pla52n</strain>
    </source>
</reference>
<dbReference type="AlphaFoldDB" id="A0A5C6ANL4"/>
<gene>
    <name evidence="3" type="ORF">Pla52n_43820</name>
</gene>
<protein>
    <submittedName>
        <fullName evidence="3">Uncharacterized protein</fullName>
    </submittedName>
</protein>
<evidence type="ECO:0000256" key="2">
    <source>
        <dbReference type="SAM" id="SignalP"/>
    </source>
</evidence>
<evidence type="ECO:0000313" key="3">
    <source>
        <dbReference type="EMBL" id="TWU01011.1"/>
    </source>
</evidence>
<evidence type="ECO:0000313" key="4">
    <source>
        <dbReference type="Proteomes" id="UP000320176"/>
    </source>
</evidence>